<dbReference type="SUPFAM" id="SSF52172">
    <property type="entry name" value="CheY-like"/>
    <property type="match status" value="1"/>
</dbReference>
<evidence type="ECO:0000256" key="1">
    <source>
        <dbReference type="ARBA" id="ARBA00023125"/>
    </source>
</evidence>
<dbReference type="RefSeq" id="WP_305498668.1">
    <property type="nucleotide sequence ID" value="NZ_CP131913.1"/>
</dbReference>
<sequence>MTDKTPDAPASILIIDDHPLLRRGVSQLLELEDDMALLGEAGEPETGIRLALELDPDMVLLDLNMPGMNGIETLKRLRDEGYAGRVVMFTVSDHEEDVVAALQGGADGYLLKDMDPDEMIRQLRQASLGRMVISESLTALLAEALRSQRSRPTAPDIHSLTQREREILRELAGGLSNKMIARKLDITEGTVKVHVKHLLKKLNLRSRVEAAVWAVQEGIDR</sequence>
<dbReference type="PROSITE" id="PS50110">
    <property type="entry name" value="RESPONSE_REGULATORY"/>
    <property type="match status" value="1"/>
</dbReference>
<proteinExistence type="predicted"/>
<evidence type="ECO:0000313" key="5">
    <source>
        <dbReference type="EMBL" id="WLI72265.1"/>
    </source>
</evidence>
<keyword evidence="1" id="KW-0238">DNA-binding</keyword>
<keyword evidence="6" id="KW-1185">Reference proteome</keyword>
<dbReference type="InterPro" id="IPR039420">
    <property type="entry name" value="WalR-like"/>
</dbReference>
<dbReference type="PROSITE" id="PS50043">
    <property type="entry name" value="HTH_LUXR_2"/>
    <property type="match status" value="1"/>
</dbReference>
<evidence type="ECO:0000259" key="4">
    <source>
        <dbReference type="PROSITE" id="PS50110"/>
    </source>
</evidence>
<dbReference type="NCBIfam" id="NF007935">
    <property type="entry name" value="PRK10651.1"/>
    <property type="match status" value="1"/>
</dbReference>
<dbReference type="Proteomes" id="UP001235344">
    <property type="component" value="Chromosome"/>
</dbReference>
<evidence type="ECO:0000259" key="3">
    <source>
        <dbReference type="PROSITE" id="PS50043"/>
    </source>
</evidence>
<evidence type="ECO:0000313" key="6">
    <source>
        <dbReference type="Proteomes" id="UP001235344"/>
    </source>
</evidence>
<evidence type="ECO:0000256" key="2">
    <source>
        <dbReference type="PROSITE-ProRule" id="PRU00169"/>
    </source>
</evidence>
<dbReference type="EMBL" id="CP131913">
    <property type="protein sequence ID" value="WLI72265.1"/>
    <property type="molecule type" value="Genomic_DNA"/>
</dbReference>
<keyword evidence="2" id="KW-0597">Phosphoprotein</keyword>
<gene>
    <name evidence="5" type="primary">narL</name>
    <name evidence="5" type="ORF">B6N23_10690</name>
</gene>
<dbReference type="InterPro" id="IPR011006">
    <property type="entry name" value="CheY-like_superfamily"/>
</dbReference>
<dbReference type="SMART" id="SM00448">
    <property type="entry name" value="REC"/>
    <property type="match status" value="1"/>
</dbReference>
<dbReference type="InterPro" id="IPR000792">
    <property type="entry name" value="Tscrpt_reg_LuxR_C"/>
</dbReference>
<dbReference type="Gene3D" id="3.40.50.2300">
    <property type="match status" value="1"/>
</dbReference>
<feature type="domain" description="HTH luxR-type" evidence="3">
    <location>
        <begin position="153"/>
        <end position="218"/>
    </location>
</feature>
<dbReference type="InterPro" id="IPR016032">
    <property type="entry name" value="Sig_transdc_resp-reg_C-effctor"/>
</dbReference>
<organism evidence="5 6">
    <name type="scientific">Halomonas alkalicola</name>
    <dbReference type="NCBI Taxonomy" id="1930622"/>
    <lineage>
        <taxon>Bacteria</taxon>
        <taxon>Pseudomonadati</taxon>
        <taxon>Pseudomonadota</taxon>
        <taxon>Gammaproteobacteria</taxon>
        <taxon>Oceanospirillales</taxon>
        <taxon>Halomonadaceae</taxon>
        <taxon>Halomonas</taxon>
    </lineage>
</organism>
<reference evidence="5 6" key="1">
    <citation type="submission" date="2023-08" db="EMBL/GenBank/DDBJ databases">
        <title>Transcriptome Analysis of Halomonas alkalicola CICC 11012s to Identify the Genes Involved in Alkaline Tolerances.</title>
        <authorList>
            <person name="Zhai L."/>
        </authorList>
    </citation>
    <scope>NUCLEOTIDE SEQUENCE [LARGE SCALE GENOMIC DNA]</scope>
    <source>
        <strain evidence="5 6">CICC 11012s</strain>
    </source>
</reference>
<dbReference type="Pfam" id="PF00196">
    <property type="entry name" value="GerE"/>
    <property type="match status" value="1"/>
</dbReference>
<dbReference type="InterPro" id="IPR001789">
    <property type="entry name" value="Sig_transdc_resp-reg_receiver"/>
</dbReference>
<dbReference type="PANTHER" id="PTHR43214">
    <property type="entry name" value="TWO-COMPONENT RESPONSE REGULATOR"/>
    <property type="match status" value="1"/>
</dbReference>
<feature type="domain" description="Response regulatory" evidence="4">
    <location>
        <begin position="11"/>
        <end position="127"/>
    </location>
</feature>
<dbReference type="SMART" id="SM00421">
    <property type="entry name" value="HTH_LUXR"/>
    <property type="match status" value="1"/>
</dbReference>
<feature type="modified residue" description="4-aspartylphosphate" evidence="2">
    <location>
        <position position="62"/>
    </location>
</feature>
<protein>
    <submittedName>
        <fullName evidence="5">Two-component system response regulator NarL</fullName>
    </submittedName>
</protein>
<dbReference type="SUPFAM" id="SSF46894">
    <property type="entry name" value="C-terminal effector domain of the bipartite response regulators"/>
    <property type="match status" value="1"/>
</dbReference>
<dbReference type="Pfam" id="PF00072">
    <property type="entry name" value="Response_reg"/>
    <property type="match status" value="1"/>
</dbReference>
<accession>A0ABY9H1R4</accession>
<dbReference type="PROSITE" id="PS00622">
    <property type="entry name" value="HTH_LUXR_1"/>
    <property type="match status" value="1"/>
</dbReference>
<dbReference type="PANTHER" id="PTHR43214:SF38">
    <property type="entry name" value="NITRATE_NITRITE RESPONSE REGULATOR PROTEIN NARL"/>
    <property type="match status" value="1"/>
</dbReference>
<name>A0ABY9H1R4_9GAMM</name>
<dbReference type="PRINTS" id="PR00038">
    <property type="entry name" value="HTHLUXR"/>
</dbReference>
<dbReference type="CDD" id="cd06170">
    <property type="entry name" value="LuxR_C_like"/>
    <property type="match status" value="1"/>
</dbReference>